<feature type="domain" description="HTH lysR-type" evidence="4">
    <location>
        <begin position="2"/>
        <end position="59"/>
    </location>
</feature>
<proteinExistence type="inferred from homology"/>
<evidence type="ECO:0000256" key="3">
    <source>
        <dbReference type="ARBA" id="ARBA00023163"/>
    </source>
</evidence>
<dbReference type="InterPro" id="IPR036390">
    <property type="entry name" value="WH_DNA-bd_sf"/>
</dbReference>
<dbReference type="EMBL" id="JAOVZB010000004">
    <property type="protein sequence ID" value="MCV2403281.1"/>
    <property type="molecule type" value="Genomic_DNA"/>
</dbReference>
<keyword evidence="3" id="KW-0804">Transcription</keyword>
<evidence type="ECO:0000313" key="5">
    <source>
        <dbReference type="EMBL" id="MCV2403281.1"/>
    </source>
</evidence>
<comment type="caution">
    <text evidence="5">The sequence shown here is derived from an EMBL/GenBank/DDBJ whole genome shotgun (WGS) entry which is preliminary data.</text>
</comment>
<protein>
    <submittedName>
        <fullName evidence="5">LysR family transcriptional regulator</fullName>
    </submittedName>
</protein>
<dbReference type="PRINTS" id="PR00039">
    <property type="entry name" value="HTHLYSR"/>
</dbReference>
<keyword evidence="6" id="KW-1185">Reference proteome</keyword>
<dbReference type="PANTHER" id="PTHR30126">
    <property type="entry name" value="HTH-TYPE TRANSCRIPTIONAL REGULATOR"/>
    <property type="match status" value="1"/>
</dbReference>
<organism evidence="5 6">
    <name type="scientific">Marinomonas sargassi</name>
    <dbReference type="NCBI Taxonomy" id="2984494"/>
    <lineage>
        <taxon>Bacteria</taxon>
        <taxon>Pseudomonadati</taxon>
        <taxon>Pseudomonadota</taxon>
        <taxon>Gammaproteobacteria</taxon>
        <taxon>Oceanospirillales</taxon>
        <taxon>Oceanospirillaceae</taxon>
        <taxon>Marinomonas</taxon>
    </lineage>
</organism>
<evidence type="ECO:0000256" key="2">
    <source>
        <dbReference type="ARBA" id="ARBA00023015"/>
    </source>
</evidence>
<dbReference type="PANTHER" id="PTHR30126:SF39">
    <property type="entry name" value="HTH-TYPE TRANSCRIPTIONAL REGULATOR CYSL"/>
    <property type="match status" value="1"/>
</dbReference>
<accession>A0ABT2YTS5</accession>
<dbReference type="Proteomes" id="UP001209713">
    <property type="component" value="Unassembled WGS sequence"/>
</dbReference>
<evidence type="ECO:0000313" key="6">
    <source>
        <dbReference type="Proteomes" id="UP001209713"/>
    </source>
</evidence>
<dbReference type="PROSITE" id="PS50931">
    <property type="entry name" value="HTH_LYSR"/>
    <property type="match status" value="1"/>
</dbReference>
<keyword evidence="2" id="KW-0805">Transcription regulation</keyword>
<reference evidence="5 6" key="1">
    <citation type="submission" date="2022-10" db="EMBL/GenBank/DDBJ databases">
        <title>Marinomonas transparenta sp. nov. and Marinomonas sargassi sp. nov., isolated from marine alga (Sargassum natans (L.) Gaillon).</title>
        <authorList>
            <person name="Wang Y."/>
        </authorList>
    </citation>
    <scope>NUCLEOTIDE SEQUENCE [LARGE SCALE GENOMIC DNA]</scope>
    <source>
        <strain evidence="5 6">C2222</strain>
    </source>
</reference>
<sequence length="101" mass="11529">MLNTHHLTTFKILAETSSFTKTAQQLGLTQPAVTQHIQKLESELGEALLVRHGRTTEITEAGELLLRHIKSLETCYKKFQNKWHSVLKTSLEIEQAINFTK</sequence>
<dbReference type="SUPFAM" id="SSF46785">
    <property type="entry name" value="Winged helix' DNA-binding domain"/>
    <property type="match status" value="1"/>
</dbReference>
<evidence type="ECO:0000259" key="4">
    <source>
        <dbReference type="PROSITE" id="PS50931"/>
    </source>
</evidence>
<evidence type="ECO:0000256" key="1">
    <source>
        <dbReference type="ARBA" id="ARBA00009437"/>
    </source>
</evidence>
<dbReference type="Pfam" id="PF00126">
    <property type="entry name" value="HTH_1"/>
    <property type="match status" value="1"/>
</dbReference>
<dbReference type="InterPro" id="IPR036388">
    <property type="entry name" value="WH-like_DNA-bd_sf"/>
</dbReference>
<dbReference type="RefSeq" id="WP_263530658.1">
    <property type="nucleotide sequence ID" value="NZ_JAOVZB010000004.1"/>
</dbReference>
<comment type="similarity">
    <text evidence="1">Belongs to the LysR transcriptional regulatory family.</text>
</comment>
<name>A0ABT2YTS5_9GAMM</name>
<dbReference type="InterPro" id="IPR000847">
    <property type="entry name" value="LysR_HTH_N"/>
</dbReference>
<gene>
    <name evidence="5" type="ORF">OFY17_10355</name>
</gene>
<dbReference type="Gene3D" id="1.10.10.10">
    <property type="entry name" value="Winged helix-like DNA-binding domain superfamily/Winged helix DNA-binding domain"/>
    <property type="match status" value="1"/>
</dbReference>